<dbReference type="AlphaFoldDB" id="A0A9P1BJJ3"/>
<dbReference type="EMBL" id="CAMXCT010000033">
    <property type="protein sequence ID" value="CAI3972761.1"/>
    <property type="molecule type" value="Genomic_DNA"/>
</dbReference>
<dbReference type="Pfam" id="PF13540">
    <property type="entry name" value="RCC1_2"/>
    <property type="match status" value="1"/>
</dbReference>
<evidence type="ECO:0000313" key="1">
    <source>
        <dbReference type="EMBL" id="CAI3972761.1"/>
    </source>
</evidence>
<dbReference type="PROSITE" id="PS00626">
    <property type="entry name" value="RCC1_2"/>
    <property type="match status" value="1"/>
</dbReference>
<name>A0A9P1BJJ3_9DINO</name>
<proteinExistence type="predicted"/>
<dbReference type="Gene3D" id="2.130.10.30">
    <property type="entry name" value="Regulator of chromosome condensation 1/beta-lactamase-inhibitor protein II"/>
    <property type="match status" value="1"/>
</dbReference>
<protein>
    <submittedName>
        <fullName evidence="1">Uncharacterized protein</fullName>
    </submittedName>
</protein>
<dbReference type="EMBL" id="CAMXCT020000033">
    <property type="protein sequence ID" value="CAL1126136.1"/>
    <property type="molecule type" value="Genomic_DNA"/>
</dbReference>
<dbReference type="InterPro" id="IPR000408">
    <property type="entry name" value="Reg_chr_condens"/>
</dbReference>
<evidence type="ECO:0000313" key="2">
    <source>
        <dbReference type="EMBL" id="CAL4760073.1"/>
    </source>
</evidence>
<dbReference type="EMBL" id="CAMXCT030000033">
    <property type="protein sequence ID" value="CAL4760073.1"/>
    <property type="molecule type" value="Genomic_DNA"/>
</dbReference>
<organism evidence="1">
    <name type="scientific">Cladocopium goreaui</name>
    <dbReference type="NCBI Taxonomy" id="2562237"/>
    <lineage>
        <taxon>Eukaryota</taxon>
        <taxon>Sar</taxon>
        <taxon>Alveolata</taxon>
        <taxon>Dinophyceae</taxon>
        <taxon>Suessiales</taxon>
        <taxon>Symbiodiniaceae</taxon>
        <taxon>Cladocopium</taxon>
    </lineage>
</organism>
<dbReference type="Proteomes" id="UP001152797">
    <property type="component" value="Unassembled WGS sequence"/>
</dbReference>
<dbReference type="InterPro" id="IPR009091">
    <property type="entry name" value="RCC1/BLIP-II"/>
</dbReference>
<accession>A0A9P1BJJ3</accession>
<reference evidence="1" key="1">
    <citation type="submission" date="2022-10" db="EMBL/GenBank/DDBJ databases">
        <authorList>
            <person name="Chen Y."/>
            <person name="Dougan E. K."/>
            <person name="Chan C."/>
            <person name="Rhodes N."/>
            <person name="Thang M."/>
        </authorList>
    </citation>
    <scope>NUCLEOTIDE SEQUENCE</scope>
</reference>
<keyword evidence="3" id="KW-1185">Reference proteome</keyword>
<gene>
    <name evidence="1" type="ORF">C1SCF055_LOCUS1321</name>
</gene>
<reference evidence="2 3" key="2">
    <citation type="submission" date="2024-05" db="EMBL/GenBank/DDBJ databases">
        <authorList>
            <person name="Chen Y."/>
            <person name="Shah S."/>
            <person name="Dougan E. K."/>
            <person name="Thang M."/>
            <person name="Chan C."/>
        </authorList>
    </citation>
    <scope>NUCLEOTIDE SEQUENCE [LARGE SCALE GENOMIC DNA]</scope>
</reference>
<evidence type="ECO:0000313" key="3">
    <source>
        <dbReference type="Proteomes" id="UP001152797"/>
    </source>
</evidence>
<comment type="caution">
    <text evidence="1">The sequence shown here is derived from an EMBL/GenBank/DDBJ whole genome shotgun (WGS) entry which is preliminary data.</text>
</comment>
<dbReference type="SUPFAM" id="SSF50985">
    <property type="entry name" value="RCC1/BLIP-II"/>
    <property type="match status" value="1"/>
</dbReference>
<sequence>MCAARLGVVHSKVSHRYTQVSAGHKHTVLLGSDGRAVACGNTADGQCDIPPLNEGITYTQVFAGGTHTVLLRSDGPAVACGCHALGRCNIPPLNRKVRYTQLAAGAHTVLLGSDAGAVVWKQLF</sequence>